<keyword evidence="2" id="KW-1185">Reference proteome</keyword>
<accession>A0A151ZFP6</accession>
<dbReference type="Proteomes" id="UP000076078">
    <property type="component" value="Unassembled WGS sequence"/>
</dbReference>
<organism evidence="1 2">
    <name type="scientific">Tieghemostelium lacteum</name>
    <name type="common">Slime mold</name>
    <name type="synonym">Dictyostelium lacteum</name>
    <dbReference type="NCBI Taxonomy" id="361077"/>
    <lineage>
        <taxon>Eukaryota</taxon>
        <taxon>Amoebozoa</taxon>
        <taxon>Evosea</taxon>
        <taxon>Eumycetozoa</taxon>
        <taxon>Dictyostelia</taxon>
        <taxon>Dictyosteliales</taxon>
        <taxon>Raperosteliaceae</taxon>
        <taxon>Tieghemostelium</taxon>
    </lineage>
</organism>
<reference evidence="1 2" key="1">
    <citation type="submission" date="2015-12" db="EMBL/GenBank/DDBJ databases">
        <title>Dictyostelia acquired genes for synthesis and detection of signals that induce cell-type specialization by lateral gene transfer from prokaryotes.</title>
        <authorList>
            <person name="Gloeckner G."/>
            <person name="Schaap P."/>
        </authorList>
    </citation>
    <scope>NUCLEOTIDE SEQUENCE [LARGE SCALE GENOMIC DNA]</scope>
    <source>
        <strain evidence="1 2">TK</strain>
    </source>
</reference>
<evidence type="ECO:0000313" key="2">
    <source>
        <dbReference type="Proteomes" id="UP000076078"/>
    </source>
</evidence>
<sequence>MKTEIKEEFLRKHFYTTVYKPEPTNNQICVYCGDNIVEHDKPCDSDIVIKTVVNELNNDDFIMVHQIFNEWCCMNNDQRKLAIERYYTPNESKYGFTYYLGTVTQPIQPDNLNELLPTQIRLYFMKFIAQDPLLSKEYIQWYKSENEVKRMINYLVELNSSVPEYHRRAFHSLVDDWELYIKLGEVNTGEISTAKAKPEVFFEVIEKLCQLPSVVLHGMTNTSLKLIFHKYLGSSLYVIPDGLLEPLSKIQLFDMHSVQSHIKLLIESYFRDFSTSTTNHKIEDFKEVIYYLFRFTSKPSNPNATKTESSLDKLYKYFGLEVFNDLVTQYILENHESEIKTSILTINSFISFQYKYNLDFNKVSDILSGWILRFLKLKNPTTNNYKEMIPLIQVTNENVKYVMDCLALKKDNDIFGFLVQFVSYQFSRKLGKSILNYFDLEEITTKIENISLIFYHGLLLNCNGEYSFNTVPDPIPINPLIYSYYHKEAHLGFTTLELVLRFLKELKNHSHPHYNTLSFRSTIKTYFVNLFSFLDNDHYQGIIEILIENSKLISEWLLETPQTMPHYSLLIMFNNYRLAECLLNQLSELEMLTSKLHVHSRLLNSTKSLLNSINLLKNVENKEGLIIKSLKLNRYLTACEEYRDLLFMLNTFDHNDVFNILYDKSYDKKFISLIFEDYDAPNQPLKSRKLRELMLKLGFSHSIYQNEVNRIEMMKDTFKSTTEIEDIYKGIELKGINDSHSIEDFFIIIPEKLWSKSQYFTKFYHQFSRFKDDIKGTQDPKFFAIDVEMNRLNSINDQSNNNNNNDSSGGNGLNILDLPMTILSRIVSLLYRDKTFHYRHKINLCALCKKIFEICSSVITNNYNHFENPNRNYIGVGNPLSLNLNSKYCLFKEYPKFLRYILLNQYPIEHQEMILYERAESMSVEFDIEVHNTSITNTRIILNRNTNLKTLAFYVSGETNFNQIRDLIVKSPQLEFISFVVNEEWNSLESVIKCILHLQLPNLKKIYLFFNGEAEDDAFKTHLNIQPIKNEIQQLNHPHPIQFPKLKLSCVIEGKKFSGFDKFSINILNQDLSKEDIISFYSDQFSKCDSINFITISVKNVPILVEIATQFTNIKKLTINISTYHHKNNHLTIESLQSVFQQLNNTENIKKFSIFHRIFDYHMPIEKYSVFDDGYLTPEQQHQFYFSKIDFGNFKSTNHLNIKFVQ</sequence>
<proteinExistence type="predicted"/>
<dbReference type="EMBL" id="LODT01000029">
    <property type="protein sequence ID" value="KYQ92690.1"/>
    <property type="molecule type" value="Genomic_DNA"/>
</dbReference>
<protein>
    <submittedName>
        <fullName evidence="1">Uncharacterized protein</fullName>
    </submittedName>
</protein>
<comment type="caution">
    <text evidence="1">The sequence shown here is derived from an EMBL/GenBank/DDBJ whole genome shotgun (WGS) entry which is preliminary data.</text>
</comment>
<name>A0A151ZFP6_TIELA</name>
<dbReference type="InParanoid" id="A0A151ZFP6"/>
<gene>
    <name evidence="1" type="ORF">DLAC_06688</name>
</gene>
<dbReference type="AlphaFoldDB" id="A0A151ZFP6"/>
<evidence type="ECO:0000313" key="1">
    <source>
        <dbReference type="EMBL" id="KYQ92690.1"/>
    </source>
</evidence>